<keyword evidence="4" id="KW-0067">ATP-binding</keyword>
<feature type="domain" description="Helicase ATP-binding" evidence="6">
    <location>
        <begin position="122"/>
        <end position="310"/>
    </location>
</feature>
<evidence type="ECO:0000259" key="7">
    <source>
        <dbReference type="PROSITE" id="PS51194"/>
    </source>
</evidence>
<name>A0ABT5CEF3_9BACT</name>
<dbReference type="InterPro" id="IPR001650">
    <property type="entry name" value="Helicase_C-like"/>
</dbReference>
<evidence type="ECO:0000256" key="5">
    <source>
        <dbReference type="SAM" id="Coils"/>
    </source>
</evidence>
<evidence type="ECO:0000259" key="6">
    <source>
        <dbReference type="PROSITE" id="PS51192"/>
    </source>
</evidence>
<dbReference type="SMART" id="SM00490">
    <property type="entry name" value="HELICc"/>
    <property type="match status" value="1"/>
</dbReference>
<comment type="caution">
    <text evidence="8">The sequence shown here is derived from an EMBL/GenBank/DDBJ whole genome shotgun (WGS) entry which is preliminary data.</text>
</comment>
<keyword evidence="5" id="KW-0175">Coiled coil</keyword>
<dbReference type="InterPro" id="IPR027417">
    <property type="entry name" value="P-loop_NTPase"/>
</dbReference>
<evidence type="ECO:0000313" key="9">
    <source>
        <dbReference type="Proteomes" id="UP001217485"/>
    </source>
</evidence>
<dbReference type="Pfam" id="PF00176">
    <property type="entry name" value="SNF2-rel_dom"/>
    <property type="match status" value="1"/>
</dbReference>
<protein>
    <submittedName>
        <fullName evidence="8">DISARM system SNF2-like helicase DrmD</fullName>
    </submittedName>
</protein>
<dbReference type="PANTHER" id="PTHR10799">
    <property type="entry name" value="SNF2/RAD54 HELICASE FAMILY"/>
    <property type="match status" value="1"/>
</dbReference>
<sequence length="1089" mass="122390">MEKPAAPPQEGQFVRVRARRYLVEKVQRVDDEDTAVTLACVDDDAAGATLEVLWERELDGTILKTDAFEAGRVDGFDRPDLFAAYLDTLRWSSVTSTDPQLFQAPYRAGISIKAHQLEPLRKALLLPRVNLLIADDVGLGKTIEAGLILRELLLRQRVRRVVVACPPSVVLQWRDELATRFGLAFRVLDRAYVLRVRRERGHATNPWATHQLFVVSHALLRDEAYAGLLRALLGSEGEPGGGARAGSLLILDEAHHAAPSSGAKYAVDSRFTRVIRDLAGRFEHRLFLSATPHNGHSNSFSALLEILDDTRFCRGAPIDPRDRDAVVVRRLKRDLKDALPGEIPERLVPQHDITGLPDNAPELELSRLLGRYRELRETRLAALPKGAQASAALVVTSLQKRLLSSIHAFARTLEVHRRSVTQRRTAATPSPPPPSTAQLTLLAEPPGMDDEDAERDEASIRAEEDAQIVRATAADPSVPSAEEISLLDRMQEIAQRHRTAPDERIRKLIDWIREHLCPDLAPLDAPVRTAPKAWTDRRVLIFTEYADTKDYVYQQLRTAICEPERVRSRIRTFHGGISDEVREEIKEAFNADPRVEPLRILVCTDAAREGVNLQNHCADLFHFDLPWNPSRVEQRNGRIDRTLQRAPEVRCHYFVFTQRPEDQVLETIVNKTRTIQKELGSIGAVVEGRLAALLERGVPLGRVADLRAAIEQLGEEPSRAAARREELEAARRPRQLAAELADLRELLERARRHLDYEGDRLRRAVDAALGLLGAGQLEPVTANDLRGAYRFPDLAARAAVDPSWLPLLDLLRPPREPSEALWDWRRRTSLRSVVFEDPGKLGAGVVHLHLEHPLVRRLLARFSAQGFVHHDLHRACVLRTRAAVPYAILFGRVALYGREAARLHNEITAVAGRVGGLDGREPLTILDDPAEPLALVREALADPALRDVDLDWARRTFLPSVPAHLEALGPRLKRRLDEQQRQADRLLAERGKKEATALVKIVTDQAKRLARHRAELKKRYGIGGGDQLLLGFAEDERDQILDDLAYWDRRLVELEPQALAEAARIREHYHVRSTRHEAVGLVYLWPQSG</sequence>
<feature type="domain" description="Helicase C-terminal" evidence="7">
    <location>
        <begin position="504"/>
        <end position="694"/>
    </location>
</feature>
<evidence type="ECO:0000256" key="3">
    <source>
        <dbReference type="ARBA" id="ARBA00022806"/>
    </source>
</evidence>
<dbReference type="SUPFAM" id="SSF52540">
    <property type="entry name" value="P-loop containing nucleoside triphosphate hydrolases"/>
    <property type="match status" value="2"/>
</dbReference>
<proteinExistence type="predicted"/>
<dbReference type="Gene3D" id="3.40.50.10810">
    <property type="entry name" value="Tandem AAA-ATPase domain"/>
    <property type="match status" value="1"/>
</dbReference>
<dbReference type="RefSeq" id="WP_272102959.1">
    <property type="nucleotide sequence ID" value="NZ_JAQNDK010000006.1"/>
</dbReference>
<dbReference type="Gene3D" id="3.40.50.300">
    <property type="entry name" value="P-loop containing nucleotide triphosphate hydrolases"/>
    <property type="match status" value="1"/>
</dbReference>
<dbReference type="EMBL" id="JAQNDK010000006">
    <property type="protein sequence ID" value="MDC0684829.1"/>
    <property type="molecule type" value="Genomic_DNA"/>
</dbReference>
<evidence type="ECO:0000256" key="4">
    <source>
        <dbReference type="ARBA" id="ARBA00022840"/>
    </source>
</evidence>
<dbReference type="PROSITE" id="PS51192">
    <property type="entry name" value="HELICASE_ATP_BIND_1"/>
    <property type="match status" value="1"/>
</dbReference>
<dbReference type="CDD" id="cd18793">
    <property type="entry name" value="SF2_C_SNF"/>
    <property type="match status" value="1"/>
</dbReference>
<gene>
    <name evidence="8" type="primary">drmD</name>
    <name evidence="8" type="ORF">POL72_44345</name>
</gene>
<dbReference type="PROSITE" id="PS51194">
    <property type="entry name" value="HELICASE_CTER"/>
    <property type="match status" value="1"/>
</dbReference>
<dbReference type="InterPro" id="IPR000330">
    <property type="entry name" value="SNF2_N"/>
</dbReference>
<dbReference type="Proteomes" id="UP001217485">
    <property type="component" value="Unassembled WGS sequence"/>
</dbReference>
<dbReference type="NCBIfam" id="NF038317">
    <property type="entry name" value="DISARM_DrmD"/>
    <property type="match status" value="1"/>
</dbReference>
<dbReference type="InterPro" id="IPR038718">
    <property type="entry name" value="SNF2-like_sf"/>
</dbReference>
<keyword evidence="9" id="KW-1185">Reference proteome</keyword>
<keyword evidence="3" id="KW-0347">Helicase</keyword>
<keyword evidence="1" id="KW-0547">Nucleotide-binding</keyword>
<dbReference type="CDD" id="cd18011">
    <property type="entry name" value="DEXDc_RapA"/>
    <property type="match status" value="1"/>
</dbReference>
<keyword evidence="2" id="KW-0378">Hydrolase</keyword>
<accession>A0ABT5CEF3</accession>
<evidence type="ECO:0000256" key="1">
    <source>
        <dbReference type="ARBA" id="ARBA00022741"/>
    </source>
</evidence>
<reference evidence="8 9" key="1">
    <citation type="submission" date="2023-01" db="EMBL/GenBank/DDBJ databases">
        <title>Minimal conservation of predation-associated metabolite biosynthetic gene clusters underscores biosynthetic potential of Myxococcota including descriptions for ten novel species: Archangium lansinium sp. nov., Myxococcus landrumus sp. nov., Nannocystis bai.</title>
        <authorList>
            <person name="Ahearne A."/>
            <person name="Stevens C."/>
            <person name="Dowd S."/>
        </authorList>
    </citation>
    <scope>NUCLEOTIDE SEQUENCE [LARGE SCALE GENOMIC DNA]</scope>
    <source>
        <strain evidence="8 9">WIWO2</strain>
    </source>
</reference>
<evidence type="ECO:0000313" key="8">
    <source>
        <dbReference type="EMBL" id="MDC0684829.1"/>
    </source>
</evidence>
<dbReference type="InterPro" id="IPR014001">
    <property type="entry name" value="Helicase_ATP-bd"/>
</dbReference>
<feature type="coiled-coil region" evidence="5">
    <location>
        <begin position="969"/>
        <end position="1019"/>
    </location>
</feature>
<dbReference type="Pfam" id="PF00271">
    <property type="entry name" value="Helicase_C"/>
    <property type="match status" value="1"/>
</dbReference>
<organism evidence="8 9">
    <name type="scientific">Sorangium atrum</name>
    <dbReference type="NCBI Taxonomy" id="2995308"/>
    <lineage>
        <taxon>Bacteria</taxon>
        <taxon>Pseudomonadati</taxon>
        <taxon>Myxococcota</taxon>
        <taxon>Polyangia</taxon>
        <taxon>Polyangiales</taxon>
        <taxon>Polyangiaceae</taxon>
        <taxon>Sorangium</taxon>
    </lineage>
</organism>
<dbReference type="InterPro" id="IPR049730">
    <property type="entry name" value="SNF2/RAD54-like_C"/>
</dbReference>
<evidence type="ECO:0000256" key="2">
    <source>
        <dbReference type="ARBA" id="ARBA00022801"/>
    </source>
</evidence>
<dbReference type="SMART" id="SM00487">
    <property type="entry name" value="DEXDc"/>
    <property type="match status" value="1"/>
</dbReference>
<dbReference type="InterPro" id="IPR057342">
    <property type="entry name" value="DEXDc_RapA"/>
</dbReference>